<evidence type="ECO:0000259" key="3">
    <source>
        <dbReference type="PROSITE" id="PS51762"/>
    </source>
</evidence>
<dbReference type="Pfam" id="PF00722">
    <property type="entry name" value="Glyco_hydro_16"/>
    <property type="match status" value="1"/>
</dbReference>
<proteinExistence type="inferred from homology"/>
<feature type="domain" description="GH16" evidence="3">
    <location>
        <begin position="191"/>
        <end position="471"/>
    </location>
</feature>
<evidence type="ECO:0000313" key="4">
    <source>
        <dbReference type="EMBL" id="PAV19265.1"/>
    </source>
</evidence>
<keyword evidence="5" id="KW-1185">Reference proteome</keyword>
<dbReference type="EMBL" id="NBII01000004">
    <property type="protein sequence ID" value="PAV19265.1"/>
    <property type="molecule type" value="Genomic_DNA"/>
</dbReference>
<dbReference type="PANTHER" id="PTHR10963">
    <property type="entry name" value="GLYCOSYL HYDROLASE-RELATED"/>
    <property type="match status" value="1"/>
</dbReference>
<dbReference type="OrthoDB" id="4781at2759"/>
<dbReference type="GO" id="GO:0005975">
    <property type="term" value="P:carbohydrate metabolic process"/>
    <property type="evidence" value="ECO:0007669"/>
    <property type="project" value="InterPro"/>
</dbReference>
<feature type="compositionally biased region" description="Low complexity" evidence="2">
    <location>
        <begin position="45"/>
        <end position="57"/>
    </location>
</feature>
<dbReference type="Gene3D" id="2.60.120.200">
    <property type="match status" value="1"/>
</dbReference>
<comment type="similarity">
    <text evidence="1">Belongs to the glycosyl hydrolase 16 family.</text>
</comment>
<evidence type="ECO:0000256" key="1">
    <source>
        <dbReference type="ARBA" id="ARBA00006865"/>
    </source>
</evidence>
<comment type="caution">
    <text evidence="4">The sequence shown here is derived from an EMBL/GenBank/DDBJ whole genome shotgun (WGS) entry which is preliminary data.</text>
</comment>
<evidence type="ECO:0000313" key="5">
    <source>
        <dbReference type="Proteomes" id="UP000217199"/>
    </source>
</evidence>
<name>A0A286UII0_9AGAM</name>
<keyword evidence="4" id="KW-0378">Hydrolase</keyword>
<dbReference type="InterPro" id="IPR050546">
    <property type="entry name" value="Glycosyl_Hydrlase_16"/>
</dbReference>
<reference evidence="4 5" key="1">
    <citation type="journal article" date="2017" name="Mol. Ecol.">
        <title>Comparative and population genomic landscape of Phellinus noxius: A hypervariable fungus causing root rot in trees.</title>
        <authorList>
            <person name="Chung C.L."/>
            <person name="Lee T.J."/>
            <person name="Akiba M."/>
            <person name="Lee H.H."/>
            <person name="Kuo T.H."/>
            <person name="Liu D."/>
            <person name="Ke H.M."/>
            <person name="Yokoi T."/>
            <person name="Roa M.B."/>
            <person name="Lu M.J."/>
            <person name="Chang Y.Y."/>
            <person name="Ann P.J."/>
            <person name="Tsai J.N."/>
            <person name="Chen C.Y."/>
            <person name="Tzean S.S."/>
            <person name="Ota Y."/>
            <person name="Hattori T."/>
            <person name="Sahashi N."/>
            <person name="Liou R.F."/>
            <person name="Kikuchi T."/>
            <person name="Tsai I.J."/>
        </authorList>
    </citation>
    <scope>NUCLEOTIDE SEQUENCE [LARGE SCALE GENOMIC DNA]</scope>
    <source>
        <strain evidence="4 5">FFPRI411160</strain>
    </source>
</reference>
<feature type="region of interest" description="Disordered" evidence="2">
    <location>
        <begin position="1"/>
        <end position="83"/>
    </location>
</feature>
<dbReference type="STRING" id="2282107.A0A286UII0"/>
<dbReference type="SUPFAM" id="SSF49899">
    <property type="entry name" value="Concanavalin A-like lectins/glucanases"/>
    <property type="match status" value="1"/>
</dbReference>
<organism evidence="4 5">
    <name type="scientific">Pyrrhoderma noxium</name>
    <dbReference type="NCBI Taxonomy" id="2282107"/>
    <lineage>
        <taxon>Eukaryota</taxon>
        <taxon>Fungi</taxon>
        <taxon>Dikarya</taxon>
        <taxon>Basidiomycota</taxon>
        <taxon>Agaricomycotina</taxon>
        <taxon>Agaricomycetes</taxon>
        <taxon>Hymenochaetales</taxon>
        <taxon>Hymenochaetaceae</taxon>
        <taxon>Pyrrhoderma</taxon>
    </lineage>
</organism>
<dbReference type="PROSITE" id="PS51762">
    <property type="entry name" value="GH16_2"/>
    <property type="match status" value="1"/>
</dbReference>
<dbReference type="InParanoid" id="A0A286UII0"/>
<dbReference type="PANTHER" id="PTHR10963:SF55">
    <property type="entry name" value="GLYCOSIDE HYDROLASE FAMILY 16 PROTEIN"/>
    <property type="match status" value="1"/>
</dbReference>
<protein>
    <submittedName>
        <fullName evidence="4">Glycoside hydrolase family 16</fullName>
    </submittedName>
</protein>
<sequence>MTSNLAVDVSEQKQTSNIQSIPHITFSTPDIPGPAAELTNEHQSITDISSSASSISSRDPFSVPPPYQSDIKPRPPLRGRSSTWASYASTQINEPLLKSENPDTPEGIEKPWLSKREPLAKTGRALTISIIVFGALLSVLHCYLGYKKINFVGNVCLIMDEDFSNGLDHSRWQANINMGGFGNGEFEMTTTSSDNIYIEDSILYLVPTLTSDEIGNSSIFNGYMYNVTGCTSNNVTECGAVSNSTLQTVINPVKSARISTVNSTSLKYGRVEVVARIPEGDWLWPAIWMLPKDNVYGAWPISGEIDIMESRGNNASYPMQGRDYVRSSLNWGPTTFINSVGKTYGWHRQRRGTFADEFHTYTLEWTDKFIRTYVDNRNKMMFEINLNEPFFKRGDYPATAMNGSAEIMITNPWQYAGNNAAPFDQEFYLILNVAVGGTNGWFPDGYGDKPWLNTETNAMYDFAKAQDAWYSTWPSDKNKRGMAVSSVKMWQKC</sequence>
<accession>A0A286UII0</accession>
<dbReference type="Proteomes" id="UP000217199">
    <property type="component" value="Unassembled WGS sequence"/>
</dbReference>
<dbReference type="InterPro" id="IPR000757">
    <property type="entry name" value="Beta-glucanase-like"/>
</dbReference>
<feature type="compositionally biased region" description="Polar residues" evidence="2">
    <location>
        <begin position="12"/>
        <end position="28"/>
    </location>
</feature>
<dbReference type="AlphaFoldDB" id="A0A286UII0"/>
<gene>
    <name evidence="4" type="ORF">PNOK_0419800</name>
</gene>
<dbReference type="GO" id="GO:0004553">
    <property type="term" value="F:hydrolase activity, hydrolyzing O-glycosyl compounds"/>
    <property type="evidence" value="ECO:0007669"/>
    <property type="project" value="InterPro"/>
</dbReference>
<dbReference type="InterPro" id="IPR013320">
    <property type="entry name" value="ConA-like_dom_sf"/>
</dbReference>
<evidence type="ECO:0000256" key="2">
    <source>
        <dbReference type="SAM" id="MobiDB-lite"/>
    </source>
</evidence>